<dbReference type="PANTHER" id="PTHR42034:SF1">
    <property type="entry name" value="CONDENSATION DOMAIN-CONTAINING PROTEIN"/>
    <property type="match status" value="1"/>
</dbReference>
<dbReference type="Proteomes" id="UP000267145">
    <property type="component" value="Unassembled WGS sequence"/>
</dbReference>
<evidence type="ECO:0000313" key="2">
    <source>
        <dbReference type="Proteomes" id="UP000267145"/>
    </source>
</evidence>
<dbReference type="PANTHER" id="PTHR42034">
    <property type="entry name" value="CHROMOSOME 7, WHOLE GENOME SHOTGUN SEQUENCE-RELATED"/>
    <property type="match status" value="1"/>
</dbReference>
<comment type="caution">
    <text evidence="1">The sequence shown here is derived from an EMBL/GenBank/DDBJ whole genome shotgun (WGS) entry which is preliminary data.</text>
</comment>
<keyword evidence="2" id="KW-1185">Reference proteome</keyword>
<dbReference type="RefSeq" id="XP_028490738.1">
    <property type="nucleotide sequence ID" value="XM_028637515.1"/>
</dbReference>
<reference evidence="1 2" key="1">
    <citation type="submission" date="2018-10" db="EMBL/GenBank/DDBJ databases">
        <title>Genome sequence of Verticillium nonalfalfae VnAa140.</title>
        <authorList>
            <person name="Stajich J.E."/>
            <person name="Kasson M.T."/>
        </authorList>
    </citation>
    <scope>NUCLEOTIDE SEQUENCE [LARGE SCALE GENOMIC DNA]</scope>
    <source>
        <strain evidence="1 2">VnAa140</strain>
    </source>
</reference>
<dbReference type="Gene3D" id="3.30.559.30">
    <property type="entry name" value="Nonribosomal peptide synthetase, condensation domain"/>
    <property type="match status" value="1"/>
</dbReference>
<dbReference type="AlphaFoldDB" id="A0A3M9Y0C4"/>
<gene>
    <name evidence="1" type="ORF">D7B24_003323</name>
</gene>
<accession>A0A3M9Y0C4</accession>
<evidence type="ECO:0000313" key="1">
    <source>
        <dbReference type="EMBL" id="RNJ52580.1"/>
    </source>
</evidence>
<dbReference type="InterPro" id="IPR023213">
    <property type="entry name" value="CAT-like_dom_sf"/>
</dbReference>
<proteinExistence type="predicted"/>
<dbReference type="Gene3D" id="3.30.559.10">
    <property type="entry name" value="Chloramphenicol acetyltransferase-like domain"/>
    <property type="match status" value="1"/>
</dbReference>
<sequence length="537" mass="58511">MSERAAFTEFCTLHPWLNIGSTGESTQLITIKMTSYESLTWRQASPGIWQRGIDEIEEFYSTMAVLYEGSGRLFFGITGFLSLSVDIAASEDPAAAGEGVRHALQKGWLALRYHHPTLASQVTRDDQGKWTKTYRGCADEQDRNRWLQQTFVTVSNGQTGLEWANSDPPAPQLPTLFVIGPREAQEQTVRYDLVFRSPHDIIDGIGTLMMLNNLVGHASEAYAQGATYRTPALDGSEAANLSPPYRIAAAVPAQLSEAQKERLQTVTAQKAQVRADTSVEMLALPFREGAQVPGVHKRTALTLSVGETAGLLAACKAASVTPTHVFHAAAAVVDRDLQPVSEAPRRVRYINYILRNERAGCAEPFGTSKHPAALYHSVSGQSLVVDMDITPGKADAATRKEEFHSIVRHMSEFYNEVRNDSEHAALVPDLWAMGTPELPLAPRPLPVPAPNSHPSVSISSMGRVDTIVSPRTGAFDVLDAWVTGEELGTGLGIFLGSFRGRLCVSAAYNDAWHNEAGVSDFLQRAKDVVWTGMDLGV</sequence>
<name>A0A3M9Y0C4_9PEZI</name>
<dbReference type="EMBL" id="RBVV01000191">
    <property type="protein sequence ID" value="RNJ52580.1"/>
    <property type="molecule type" value="Genomic_DNA"/>
</dbReference>
<organism evidence="1 2">
    <name type="scientific">Verticillium nonalfalfae</name>
    <dbReference type="NCBI Taxonomy" id="1051616"/>
    <lineage>
        <taxon>Eukaryota</taxon>
        <taxon>Fungi</taxon>
        <taxon>Dikarya</taxon>
        <taxon>Ascomycota</taxon>
        <taxon>Pezizomycotina</taxon>
        <taxon>Sordariomycetes</taxon>
        <taxon>Hypocreomycetidae</taxon>
        <taxon>Glomerellales</taxon>
        <taxon>Plectosphaerellaceae</taxon>
        <taxon>Verticillium</taxon>
    </lineage>
</organism>
<protein>
    <submittedName>
        <fullName evidence="1">Uncharacterized protein</fullName>
    </submittedName>
</protein>
<dbReference type="GeneID" id="39607012"/>